<sequence>MRKQHGEASSVSQSAAEEMKAIQTIAGEYNEEDIFNMDETGLFWRQPPTSGLGAPTRPGLKKEKARITLTVCVNSTGSERLPIWIIGTAKMPRSLHGINISALGGVWRSNKKAWMTTFVMSEWLQAFYSYIGLSRQVLLLLDNFSAHTQAVNITPPPANIKIQWLPANSTSVYQPLDQGIIMNLKTYYRKAWLHFIIESYEHQQDPMSSITLYHAVRWVLRIWRHDVNNTTIYSCFRKSQVIQPQISLPAEPAPDLTKLYDEAQQAGHIRDAMSLSNFINPPEESIEPIEELESLENIISEHIYPSTNDESDDDGPVASPPSLKAAVDGLRVLIQYQEHSQETHLEEIKMLERMEKRLLYKAESSKQQRTLDRWLR</sequence>
<proteinExistence type="predicted"/>
<reference evidence="2" key="1">
    <citation type="submission" date="2021-01" db="EMBL/GenBank/DDBJ databases">
        <authorList>
            <consortium name="Aspergillus chevalieri M1 genome sequencing consortium"/>
            <person name="Kazuki M."/>
            <person name="Futagami T."/>
        </authorList>
    </citation>
    <scope>NUCLEOTIDE SEQUENCE</scope>
    <source>
        <strain evidence="2">M1</strain>
    </source>
</reference>
<dbReference type="GO" id="GO:0003677">
    <property type="term" value="F:DNA binding"/>
    <property type="evidence" value="ECO:0007669"/>
    <property type="project" value="TreeGrafter"/>
</dbReference>
<dbReference type="RefSeq" id="XP_043136552.1">
    <property type="nucleotide sequence ID" value="XM_043278810.1"/>
</dbReference>
<evidence type="ECO:0000313" key="3">
    <source>
        <dbReference type="Proteomes" id="UP000637239"/>
    </source>
</evidence>
<accession>A0A7R7VNT4</accession>
<dbReference type="Proteomes" id="UP000637239">
    <property type="component" value="Chromosome 4"/>
</dbReference>
<dbReference type="AlphaFoldDB" id="A0A7R7VNT4"/>
<reference evidence="2" key="2">
    <citation type="submission" date="2021-02" db="EMBL/GenBank/DDBJ databases">
        <title>Aspergillus chevalieri M1 genome sequence.</title>
        <authorList>
            <person name="Kadooka C."/>
            <person name="Mori K."/>
            <person name="Futagami T."/>
        </authorList>
    </citation>
    <scope>NUCLEOTIDE SEQUENCE</scope>
    <source>
        <strain evidence="2">M1</strain>
    </source>
</reference>
<organism evidence="2 3">
    <name type="scientific">Aspergillus chevalieri</name>
    <name type="common">Eurotium chevalieri</name>
    <dbReference type="NCBI Taxonomy" id="182096"/>
    <lineage>
        <taxon>Eukaryota</taxon>
        <taxon>Fungi</taxon>
        <taxon>Dikarya</taxon>
        <taxon>Ascomycota</taxon>
        <taxon>Pezizomycotina</taxon>
        <taxon>Eurotiomycetes</taxon>
        <taxon>Eurotiomycetidae</taxon>
        <taxon>Eurotiales</taxon>
        <taxon>Aspergillaceae</taxon>
        <taxon>Aspergillus</taxon>
        <taxon>Aspergillus subgen. Aspergillus</taxon>
    </lineage>
</organism>
<feature type="domain" description="DDE-1" evidence="1">
    <location>
        <begin position="64"/>
        <end position="236"/>
    </location>
</feature>
<name>A0A7R7VNT4_ASPCH</name>
<dbReference type="GO" id="GO:0005634">
    <property type="term" value="C:nucleus"/>
    <property type="evidence" value="ECO:0007669"/>
    <property type="project" value="TreeGrafter"/>
</dbReference>
<gene>
    <name evidence="2" type="ORF">ACHE_40594A</name>
</gene>
<dbReference type="InterPro" id="IPR004875">
    <property type="entry name" value="DDE_SF_endonuclease_dom"/>
</dbReference>
<evidence type="ECO:0000313" key="2">
    <source>
        <dbReference type="EMBL" id="BCR88030.1"/>
    </source>
</evidence>
<dbReference type="EMBL" id="AP024419">
    <property type="protein sequence ID" value="BCR88030.1"/>
    <property type="molecule type" value="Genomic_DNA"/>
</dbReference>
<protein>
    <recommendedName>
        <fullName evidence="1">DDE-1 domain-containing protein</fullName>
    </recommendedName>
</protein>
<evidence type="ECO:0000259" key="1">
    <source>
        <dbReference type="Pfam" id="PF03184"/>
    </source>
</evidence>
<dbReference type="PANTHER" id="PTHR19303:SF73">
    <property type="entry name" value="PROTEIN PDC2"/>
    <property type="match status" value="1"/>
</dbReference>
<dbReference type="Pfam" id="PF03184">
    <property type="entry name" value="DDE_1"/>
    <property type="match status" value="1"/>
</dbReference>
<dbReference type="InterPro" id="IPR050863">
    <property type="entry name" value="CenT-Element_Derived"/>
</dbReference>
<dbReference type="GeneID" id="66982389"/>
<dbReference type="KEGG" id="ache:ACHE_40594A"/>
<dbReference type="PANTHER" id="PTHR19303">
    <property type="entry name" value="TRANSPOSON"/>
    <property type="match status" value="1"/>
</dbReference>
<keyword evidence="3" id="KW-1185">Reference proteome</keyword>